<dbReference type="Proteomes" id="UP000011666">
    <property type="component" value="Unassembled WGS sequence"/>
</dbReference>
<evidence type="ECO:0008006" key="5">
    <source>
        <dbReference type="Google" id="ProtNLM"/>
    </source>
</evidence>
<comment type="caution">
    <text evidence="3">The sequence shown here is derived from an EMBL/GenBank/DDBJ whole genome shotgun (WGS) entry which is preliminary data.</text>
</comment>
<dbReference type="STRING" id="1223545.GS4_23_01100"/>
<accession>M0QL75</accession>
<gene>
    <name evidence="3" type="ORF">GS4_23_01100</name>
</gene>
<dbReference type="InterPro" id="IPR051082">
    <property type="entry name" value="Pentapeptide-BTB/POZ_domain"/>
</dbReference>
<reference evidence="3 4" key="1">
    <citation type="submission" date="2013-01" db="EMBL/GenBank/DDBJ databases">
        <title>Whole genome shotgun sequence of Gordonia soli NBRC 108243.</title>
        <authorList>
            <person name="Isaki-Nakamura S."/>
            <person name="Hosoyama A."/>
            <person name="Tsuchikane K."/>
            <person name="Ando Y."/>
            <person name="Baba S."/>
            <person name="Ohji S."/>
            <person name="Hamada M."/>
            <person name="Tamura T."/>
            <person name="Yamazoe A."/>
            <person name="Yamazaki S."/>
            <person name="Fujita N."/>
        </authorList>
    </citation>
    <scope>NUCLEOTIDE SEQUENCE [LARGE SCALE GENOMIC DNA]</scope>
    <source>
        <strain evidence="3 4">NBRC 108243</strain>
    </source>
</reference>
<dbReference type="EMBL" id="BANX01000023">
    <property type="protein sequence ID" value="GAC69313.1"/>
    <property type="molecule type" value="Genomic_DNA"/>
</dbReference>
<dbReference type="eggNOG" id="COG1357">
    <property type="taxonomic scope" value="Bacteria"/>
</dbReference>
<dbReference type="PANTHER" id="PTHR14136:SF17">
    <property type="entry name" value="BTB_POZ DOMAIN-CONTAINING PROTEIN KCTD9"/>
    <property type="match status" value="1"/>
</dbReference>
<dbReference type="Pfam" id="PF00805">
    <property type="entry name" value="Pentapeptide"/>
    <property type="match status" value="1"/>
</dbReference>
<proteinExistence type="predicted"/>
<dbReference type="PANTHER" id="PTHR14136">
    <property type="entry name" value="BTB_POZ DOMAIN-CONTAINING PROTEIN KCTD9"/>
    <property type="match status" value="1"/>
</dbReference>
<evidence type="ECO:0000256" key="1">
    <source>
        <dbReference type="SAM" id="MobiDB-lite"/>
    </source>
</evidence>
<sequence length="215" mass="22619">MSRTAQRVGLARTLARLLVSTMAVGAAVLATAGSLAAPSARAADNGDDSCLYFTEYSCAGKDLTRLSVARKVAPDRDFTSADLSYSFFYSPMPGSNFSNATIRGSFLENINLSRSNFSNAHAGETSFKGANLRNSNFTGTNLLYARLIDADLTGSDLTGVKFSGTIVYGADFSRVVGLTRQQFDEMDTIGTPEVYPPSAPEQGSPGLGSASFGSS</sequence>
<organism evidence="3 4">
    <name type="scientific">Gordonia soli NBRC 108243</name>
    <dbReference type="NCBI Taxonomy" id="1223545"/>
    <lineage>
        <taxon>Bacteria</taxon>
        <taxon>Bacillati</taxon>
        <taxon>Actinomycetota</taxon>
        <taxon>Actinomycetes</taxon>
        <taxon>Mycobacteriales</taxon>
        <taxon>Gordoniaceae</taxon>
        <taxon>Gordonia</taxon>
    </lineage>
</organism>
<feature type="chain" id="PRO_5004003944" description="Pentapeptide repeat-containing protein" evidence="2">
    <location>
        <begin position="43"/>
        <end position="215"/>
    </location>
</feature>
<protein>
    <recommendedName>
        <fullName evidence="5">Pentapeptide repeat-containing protein</fullName>
    </recommendedName>
</protein>
<feature type="region of interest" description="Disordered" evidence="1">
    <location>
        <begin position="187"/>
        <end position="215"/>
    </location>
</feature>
<dbReference type="Gene3D" id="2.160.20.80">
    <property type="entry name" value="E3 ubiquitin-protein ligase SopA"/>
    <property type="match status" value="1"/>
</dbReference>
<keyword evidence="4" id="KW-1185">Reference proteome</keyword>
<dbReference type="InterPro" id="IPR001646">
    <property type="entry name" value="5peptide_repeat"/>
</dbReference>
<feature type="signal peptide" evidence="2">
    <location>
        <begin position="1"/>
        <end position="42"/>
    </location>
</feature>
<name>M0QL75_9ACTN</name>
<dbReference type="AlphaFoldDB" id="M0QL75"/>
<evidence type="ECO:0000313" key="4">
    <source>
        <dbReference type="Proteomes" id="UP000011666"/>
    </source>
</evidence>
<evidence type="ECO:0000256" key="2">
    <source>
        <dbReference type="SAM" id="SignalP"/>
    </source>
</evidence>
<dbReference type="OrthoDB" id="4459667at2"/>
<evidence type="ECO:0000313" key="3">
    <source>
        <dbReference type="EMBL" id="GAC69313.1"/>
    </source>
</evidence>
<keyword evidence="2" id="KW-0732">Signal</keyword>
<dbReference type="SUPFAM" id="SSF141571">
    <property type="entry name" value="Pentapeptide repeat-like"/>
    <property type="match status" value="1"/>
</dbReference>
<dbReference type="RefSeq" id="WP_007622244.1">
    <property type="nucleotide sequence ID" value="NZ_BANX01000023.1"/>
</dbReference>